<evidence type="ECO:0008006" key="9">
    <source>
        <dbReference type="Google" id="ProtNLM"/>
    </source>
</evidence>
<dbReference type="AlphaFoldDB" id="A0A151GNW6"/>
<organism evidence="7 8">
    <name type="scientific">Drechmeria coniospora</name>
    <name type="common">Nematophagous fungus</name>
    <name type="synonym">Meria coniospora</name>
    <dbReference type="NCBI Taxonomy" id="98403"/>
    <lineage>
        <taxon>Eukaryota</taxon>
        <taxon>Fungi</taxon>
        <taxon>Dikarya</taxon>
        <taxon>Ascomycota</taxon>
        <taxon>Pezizomycotina</taxon>
        <taxon>Sordariomycetes</taxon>
        <taxon>Hypocreomycetidae</taxon>
        <taxon>Hypocreales</taxon>
        <taxon>Ophiocordycipitaceae</taxon>
        <taxon>Drechmeria</taxon>
    </lineage>
</organism>
<evidence type="ECO:0000313" key="7">
    <source>
        <dbReference type="EMBL" id="KYK58803.1"/>
    </source>
</evidence>
<dbReference type="SUPFAM" id="SSF53474">
    <property type="entry name" value="alpha/beta-Hydrolases"/>
    <property type="match status" value="1"/>
</dbReference>
<dbReference type="GO" id="GO:0004185">
    <property type="term" value="F:serine-type carboxypeptidase activity"/>
    <property type="evidence" value="ECO:0007669"/>
    <property type="project" value="InterPro"/>
</dbReference>
<sequence length="447" mass="49345">MHTFLGTALLAVFGTVQAQFVQPKDARARNLTVKHSPGDVTISFKEPHGVCKTALPTQKQYSGWVDIPGDYPTNLFFYYVGARNSTDTLTVWFTGRPGASSMYEFFVANGPCEVVERGLNEYETVAREWGWDRASNMLFIDQPNQVGFSYDTPTDGTLAMLNGSVIIPPVSDPDAIPAWGLLNGTFSSGNPKNTVNNTQSAAYAAWHVIQRFYNDVPLDSPRSNASFGVNLFTSSYGGVYGPIFAETWEAQNKERNRLNGNIDPDSTVDLHIKSLGIVNGCIDLVTEEPQYIHFATNNTYGVHPFSSNETQSFLDKIEAADGCKALATRCGDDVSWVNTTHTENQRNIVCSRAVDKCNEMIIRWALKGKDRYDVAAPEYGAFPPVQFVDYLNQGNILDEIESPVNFTLANDMVFNQFRATGDGARGGNIARLAKLLQSGDSHRPDIR</sequence>
<keyword evidence="3" id="KW-0645">Protease</keyword>
<accession>A0A151GNW6</accession>
<dbReference type="Gene3D" id="3.40.50.1820">
    <property type="entry name" value="alpha/beta hydrolase"/>
    <property type="match status" value="1"/>
</dbReference>
<dbReference type="InParanoid" id="A0A151GNW6"/>
<evidence type="ECO:0000256" key="6">
    <source>
        <dbReference type="SAM" id="SignalP"/>
    </source>
</evidence>
<dbReference type="GeneID" id="63718464"/>
<comment type="similarity">
    <text evidence="1">Belongs to the peptidase S10 family.</text>
</comment>
<evidence type="ECO:0000256" key="1">
    <source>
        <dbReference type="ARBA" id="ARBA00009431"/>
    </source>
</evidence>
<evidence type="ECO:0000256" key="4">
    <source>
        <dbReference type="ARBA" id="ARBA00022801"/>
    </source>
</evidence>
<evidence type="ECO:0000313" key="8">
    <source>
        <dbReference type="Proteomes" id="UP000076580"/>
    </source>
</evidence>
<keyword evidence="6" id="KW-0732">Signal</keyword>
<keyword evidence="5" id="KW-0325">Glycoprotein</keyword>
<comment type="caution">
    <text evidence="7">The sequence shown here is derived from an EMBL/GenBank/DDBJ whole genome shotgun (WGS) entry which is preliminary data.</text>
</comment>
<dbReference type="InterPro" id="IPR001563">
    <property type="entry name" value="Peptidase_S10"/>
</dbReference>
<dbReference type="GO" id="GO:0006508">
    <property type="term" value="P:proteolysis"/>
    <property type="evidence" value="ECO:0007669"/>
    <property type="project" value="UniProtKB-KW"/>
</dbReference>
<feature type="chain" id="PRO_5007580774" description="Carboxypeptidase S1" evidence="6">
    <location>
        <begin position="19"/>
        <end position="447"/>
    </location>
</feature>
<dbReference type="Proteomes" id="UP000076580">
    <property type="component" value="Chromosome 02"/>
</dbReference>
<proteinExistence type="inferred from homology"/>
<gene>
    <name evidence="7" type="ORF">DCS_05821</name>
</gene>
<dbReference type="PANTHER" id="PTHR11802:SF404">
    <property type="entry name" value="CARBOXYPEPTIDASE"/>
    <property type="match status" value="1"/>
</dbReference>
<dbReference type="InterPro" id="IPR029058">
    <property type="entry name" value="AB_hydrolase_fold"/>
</dbReference>
<evidence type="ECO:0000256" key="3">
    <source>
        <dbReference type="ARBA" id="ARBA00022670"/>
    </source>
</evidence>
<dbReference type="GO" id="GO:0000324">
    <property type="term" value="C:fungal-type vacuole"/>
    <property type="evidence" value="ECO:0007669"/>
    <property type="project" value="TreeGrafter"/>
</dbReference>
<dbReference type="PANTHER" id="PTHR11802">
    <property type="entry name" value="SERINE PROTEASE FAMILY S10 SERINE CARBOXYPEPTIDASE"/>
    <property type="match status" value="1"/>
</dbReference>
<keyword evidence="2" id="KW-0121">Carboxypeptidase</keyword>
<name>A0A151GNW6_DRECN</name>
<feature type="signal peptide" evidence="6">
    <location>
        <begin position="1"/>
        <end position="18"/>
    </location>
</feature>
<dbReference type="RefSeq" id="XP_040658155.1">
    <property type="nucleotide sequence ID" value="XM_040803122.1"/>
</dbReference>
<dbReference type="EMBL" id="LAYC01000002">
    <property type="protein sequence ID" value="KYK58803.1"/>
    <property type="molecule type" value="Genomic_DNA"/>
</dbReference>
<dbReference type="Pfam" id="PF00450">
    <property type="entry name" value="Peptidase_S10"/>
    <property type="match status" value="2"/>
</dbReference>
<evidence type="ECO:0000256" key="5">
    <source>
        <dbReference type="ARBA" id="ARBA00023180"/>
    </source>
</evidence>
<keyword evidence="8" id="KW-1185">Reference proteome</keyword>
<keyword evidence="4" id="KW-0378">Hydrolase</keyword>
<dbReference type="STRING" id="98403.A0A151GNW6"/>
<protein>
    <recommendedName>
        <fullName evidence="9">Carboxypeptidase S1</fullName>
    </recommendedName>
</protein>
<reference evidence="7 8" key="1">
    <citation type="journal article" date="2016" name="Sci. Rep.">
        <title>Insights into Adaptations to a Near-Obligate Nematode Endoparasitic Lifestyle from the Finished Genome of Drechmeria coniospora.</title>
        <authorList>
            <person name="Zhang L."/>
            <person name="Zhou Z."/>
            <person name="Guo Q."/>
            <person name="Fokkens L."/>
            <person name="Miskei M."/>
            <person name="Pocsi I."/>
            <person name="Zhang W."/>
            <person name="Chen M."/>
            <person name="Wang L."/>
            <person name="Sun Y."/>
            <person name="Donzelli B.G."/>
            <person name="Gibson D.M."/>
            <person name="Nelson D.R."/>
            <person name="Luo J.G."/>
            <person name="Rep M."/>
            <person name="Liu H."/>
            <person name="Yang S."/>
            <person name="Wang J."/>
            <person name="Krasnoff S.B."/>
            <person name="Xu Y."/>
            <person name="Molnar I."/>
            <person name="Lin M."/>
        </authorList>
    </citation>
    <scope>NUCLEOTIDE SEQUENCE [LARGE SCALE GENOMIC DNA]</scope>
    <source>
        <strain evidence="7 8">ARSEF 6962</strain>
    </source>
</reference>
<evidence type="ECO:0000256" key="2">
    <source>
        <dbReference type="ARBA" id="ARBA00022645"/>
    </source>
</evidence>